<evidence type="ECO:0000259" key="12">
    <source>
        <dbReference type="PROSITE" id="PS50184"/>
    </source>
</evidence>
<keyword evidence="3" id="KW-0732">Signal</keyword>
<proteinExistence type="predicted"/>
<feature type="domain" description="VWFC" evidence="12">
    <location>
        <begin position="2599"/>
        <end position="2669"/>
    </location>
</feature>
<feature type="domain" description="VWFD" evidence="13">
    <location>
        <begin position="399"/>
        <end position="574"/>
    </location>
</feature>
<evidence type="ECO:0000259" key="13">
    <source>
        <dbReference type="PROSITE" id="PS51233"/>
    </source>
</evidence>
<organism evidence="14 15">
    <name type="scientific">Salvator merianae</name>
    <name type="common">Argentine black and white tegu</name>
    <name type="synonym">Tupinambis merianae</name>
    <dbReference type="NCBI Taxonomy" id="96440"/>
    <lineage>
        <taxon>Eukaryota</taxon>
        <taxon>Metazoa</taxon>
        <taxon>Chordata</taxon>
        <taxon>Craniata</taxon>
        <taxon>Vertebrata</taxon>
        <taxon>Euteleostomi</taxon>
        <taxon>Lepidosauria</taxon>
        <taxon>Squamata</taxon>
        <taxon>Bifurcata</taxon>
        <taxon>Unidentata</taxon>
        <taxon>Episquamata</taxon>
        <taxon>Laterata</taxon>
        <taxon>Teiioidea</taxon>
        <taxon>Teiidae</taxon>
        <taxon>Salvator</taxon>
    </lineage>
</organism>
<name>A0A8D0DR57_SALMN</name>
<dbReference type="GO" id="GO:0005576">
    <property type="term" value="C:extracellular region"/>
    <property type="evidence" value="ECO:0007669"/>
    <property type="project" value="UniProtKB-SubCell"/>
</dbReference>
<comment type="subcellular location">
    <subcellularLocation>
        <location evidence="1">Secreted</location>
    </subcellularLocation>
</comment>
<evidence type="ECO:0008006" key="16">
    <source>
        <dbReference type="Google" id="ProtNLM"/>
    </source>
</evidence>
<dbReference type="SMART" id="SM00041">
    <property type="entry name" value="CT"/>
    <property type="match status" value="1"/>
</dbReference>
<dbReference type="InterPro" id="IPR036084">
    <property type="entry name" value="Ser_inhib-like_sf"/>
</dbReference>
<dbReference type="FunFam" id="2.10.25.10:FF:000674">
    <property type="entry name" value="Mucin-2"/>
    <property type="match status" value="1"/>
</dbReference>
<keyword evidence="2" id="KW-0964">Secreted</keyword>
<evidence type="ECO:0000256" key="2">
    <source>
        <dbReference type="ARBA" id="ARBA00022525"/>
    </source>
</evidence>
<feature type="region of interest" description="Disordered" evidence="10">
    <location>
        <begin position="2256"/>
        <end position="2288"/>
    </location>
</feature>
<keyword evidence="15" id="KW-1185">Reference proteome</keyword>
<dbReference type="InterPro" id="IPR001846">
    <property type="entry name" value="VWF_type-D"/>
</dbReference>
<dbReference type="GeneTree" id="ENSGT00940000156076"/>
<dbReference type="Pfam" id="PF13330">
    <property type="entry name" value="Mucin2_WxxW"/>
    <property type="match status" value="5"/>
</dbReference>
<feature type="region of interest" description="Disordered" evidence="10">
    <location>
        <begin position="2860"/>
        <end position="2896"/>
    </location>
</feature>
<dbReference type="SMART" id="SM00215">
    <property type="entry name" value="VWC_out"/>
    <property type="match status" value="2"/>
</dbReference>
<feature type="compositionally biased region" description="Low complexity" evidence="10">
    <location>
        <begin position="2866"/>
        <end position="2883"/>
    </location>
</feature>
<dbReference type="SUPFAM" id="SSF57603">
    <property type="entry name" value="FnI-like domain"/>
    <property type="match status" value="1"/>
</dbReference>
<dbReference type="SUPFAM" id="SSF57567">
    <property type="entry name" value="Serine protease inhibitors"/>
    <property type="match status" value="3"/>
</dbReference>
<evidence type="ECO:0000256" key="1">
    <source>
        <dbReference type="ARBA" id="ARBA00004613"/>
    </source>
</evidence>
<accession>A0A8D0DR57</accession>
<protein>
    <recommendedName>
        <fullName evidence="16">Mucin-5AC</fullName>
    </recommendedName>
</protein>
<dbReference type="SMART" id="SM00214">
    <property type="entry name" value="VWC"/>
    <property type="match status" value="6"/>
</dbReference>
<dbReference type="Ensembl" id="ENSSMRT00000021280.1">
    <property type="protein sequence ID" value="ENSSMRP00000018183.1"/>
    <property type="gene ID" value="ENSSMRG00000014150.1"/>
</dbReference>
<dbReference type="InterPro" id="IPR050780">
    <property type="entry name" value="Mucin_vWF_Thrombospondin_sf"/>
</dbReference>
<dbReference type="PROSITE" id="PS01208">
    <property type="entry name" value="VWFC_1"/>
    <property type="match status" value="1"/>
</dbReference>
<dbReference type="Pfam" id="PF25962">
    <property type="entry name" value="TIL_OTOGL_Mucin"/>
    <property type="match status" value="1"/>
</dbReference>
<dbReference type="Proteomes" id="UP000694421">
    <property type="component" value="Unplaced"/>
</dbReference>
<feature type="region of interest" description="Disordered" evidence="10">
    <location>
        <begin position="1434"/>
        <end position="1457"/>
    </location>
</feature>
<feature type="domain" description="VWFD" evidence="13">
    <location>
        <begin position="45"/>
        <end position="215"/>
    </location>
</feature>
<dbReference type="InterPro" id="IPR058753">
    <property type="entry name" value="TIL_OTOGL_Mucin"/>
</dbReference>
<dbReference type="Pfam" id="PF08742">
    <property type="entry name" value="C8"/>
    <property type="match status" value="4"/>
</dbReference>
<dbReference type="PROSITE" id="PS01225">
    <property type="entry name" value="CTCK_2"/>
    <property type="match status" value="1"/>
</dbReference>
<dbReference type="PROSITE" id="PS51233">
    <property type="entry name" value="VWFD"/>
    <property type="match status" value="4"/>
</dbReference>
<dbReference type="SMART" id="SM00832">
    <property type="entry name" value="C8"/>
    <property type="match status" value="4"/>
</dbReference>
<evidence type="ECO:0000256" key="3">
    <source>
        <dbReference type="ARBA" id="ARBA00022729"/>
    </source>
</evidence>
<dbReference type="InterPro" id="IPR001007">
    <property type="entry name" value="VWF_dom"/>
</dbReference>
<evidence type="ECO:0000313" key="14">
    <source>
        <dbReference type="Ensembl" id="ENSSMRP00000018183.1"/>
    </source>
</evidence>
<dbReference type="Pfam" id="PF01826">
    <property type="entry name" value="TIL"/>
    <property type="match status" value="2"/>
</dbReference>
<dbReference type="PANTHER" id="PTHR11339:SF408">
    <property type="entry name" value="MUCIN-5B"/>
    <property type="match status" value="1"/>
</dbReference>
<feature type="compositionally biased region" description="Low complexity" evidence="10">
    <location>
        <begin position="2256"/>
        <end position="2271"/>
    </location>
</feature>
<dbReference type="CDD" id="cd19941">
    <property type="entry name" value="TIL"/>
    <property type="match status" value="3"/>
</dbReference>
<dbReference type="InterPro" id="IPR025155">
    <property type="entry name" value="WxxW_domain"/>
</dbReference>
<reference evidence="14" key="1">
    <citation type="submission" date="2025-08" db="UniProtKB">
        <authorList>
            <consortium name="Ensembl"/>
        </authorList>
    </citation>
    <scope>IDENTIFICATION</scope>
</reference>
<keyword evidence="4" id="KW-0677">Repeat</keyword>
<evidence type="ECO:0000256" key="5">
    <source>
        <dbReference type="ARBA" id="ARBA00023008"/>
    </source>
</evidence>
<evidence type="ECO:0000256" key="10">
    <source>
        <dbReference type="SAM" id="MobiDB-lite"/>
    </source>
</evidence>
<dbReference type="InterPro" id="IPR014853">
    <property type="entry name" value="VWF/SSPO/ZAN-like_Cys-rich_dom"/>
</dbReference>
<evidence type="ECO:0000256" key="6">
    <source>
        <dbReference type="ARBA" id="ARBA00023157"/>
    </source>
</evidence>
<keyword evidence="5" id="KW-0186">Copper</keyword>
<dbReference type="SMART" id="SM00216">
    <property type="entry name" value="VWD"/>
    <property type="match status" value="4"/>
</dbReference>
<keyword evidence="6" id="KW-1015">Disulfide bond</keyword>
<feature type="domain" description="VWFD" evidence="13">
    <location>
        <begin position="867"/>
        <end position="1039"/>
    </location>
</feature>
<dbReference type="InterPro" id="IPR002919">
    <property type="entry name" value="TIL_dom"/>
</dbReference>
<dbReference type="InterPro" id="IPR006207">
    <property type="entry name" value="Cys_knot_C"/>
</dbReference>
<sequence>SAHVQGIIARNRIAFFPLSYILGPIAMNLTHCFESTVGNPAHNDRVCSTWGNFHFKTFDGDIYNFPGTCNYVFASHCKSTYEDFNIQIRRSVIHNVTIISHIIMKIDGMAIELTTNSITVNGEPVQLPFSHLGVFVQRIPGYLRISSKIGLVLMWNQDDALLLELNEKYANQTCGLCGDFNGISTYNEFVSHDIKLNPLQFGNMQKMDGPTEQCQDPTPTVMNNCSQEFMSICQTVLTSEAFLGCNSLVEVEDYIDACIKDLCTCDSSVAESCICNTFAEYSRQCAHAGGQPQEWRTADLCAKTCPFNMQHRECGSPCADTCTNSERSQLCEDHCIDGCFCPSGTVYDDINNSGCIPIEDCSCTYSGSTYSPGASFASKCTSCTCTGGQWACVSLSCPGICSIEGGSHISTFDEKRYSFFGDCSYVLTKLCGSNAFTVLGEIRKCGLTDTETCLKGIAISISGGQTVVVVKSTGLVYVNMILTQLPFSASNVTIFRPSSFFIVAETNLGLQLEIQLVPIMQVFVRLDPTHKGQTCGLCGNFNSAQTDDFKAISGVVEGTSAAFANTWKTQADCPNIKNIFENPCTLSIENEKYASHWCGLLTDSNGPFQKCHTVVDPKLYHTDCMFDTCNCERSEDCLCAALSSYVRACASKGVLLSGWRTSICTKYQTCPKSLAYRYIIDSCQPTCRSLSEPDVTCNIKFTAVDGCTCEEGTYMDDNGKCVPAASCPCYYKGSPIPSGDVVREDGLICTCTQGRLQCIGEVKPVPVCDAPMIYFDCNNATVGTAGAECQKSCQTLDMGCYSTQCTSGCVCPHDLVSDGKGGCIAPDECPCIHNEVMYKPGESIRVKCNTCTCNKRKWECSNEPCMATCSVYGDGHYITFDGKRYSFNGDCEYTLVQDHCGKNGTSAGTFRVITENIPCGTIGTTCSKAIKVFLGNYELILADEKFEIIQRFLGEDEVPFKVRYMGIYMVIDTTVGLVLMWDKKTSIFIKLNKEFQGQVCGLCGNYDGNDMNDFTTRTLSVVGDALEFGNSWKVSPNCPDLPRIKDPCTANPYRSSWAQKQCSIINSPVFASCHSQVEPTKYYEACISDACACDTGGDCECFCTAVAAYAQACDEAGVCVAWRSPSICPLFCDYYNPQGECEWHYKPCGVPCMKTCRNPTGKCLHELQGLEGCYPNCPAEKPYFDEDDMECECKFKLLGECQCVYEGKSFKPGDVVYNTTDGIGGCITAICDRNGTIERNIFPCQTTAIPTTVTTFAFSSTTSPVTTTSGTIINGSLARRIPVTSSVCVQEVCHWSPWYDGRKPGSGSDDGDFETFDNLRAEGYKICKTPKAVECRAENFPHTPLSELDQNVECSKTVGLLCYNKDHYPTSCHNYQIRILCCSFEPCGITTASTPESPTVSTAPTTTPVPITTFTTTFTSTSTVTETTSIITTAPETTSSSSATTVLSTTETTRPSTEIPGQTTCKYTCKWTEWYDVHFPTLDNKGDFETYDIIRSAGKYICQKPEKIECRAEKFPEKSIDEIGQIVQCNVSYGFVCRNEDQSGILQMCFNYQIKVYCCDTVCLTTTPETPSTTTVTTIVTSPTPEATSTSVVTTQTKPTTTKTFTVPETTTVTKASTTTKSTTLATTAETTTLSTTKFTGTPIKETTSHIITKGTTTGLTTSRKTTIRKTPTPVTTPMSTTVTTTPITEKPVETTTISTSVPSTTEHCTKEVCEWSQWYDVSYPGSAPNDGDFDTFKNIRAKGYKVCKAPRNVECRAERYPDTPLSELEQKVNCSKTEGLICYNKDQLPPICYNYEIKIECCKQIIVPCPVTTPQTTTSQITTTTRRPTIPETSTTPLTTTKEKTIITQIQTTTEPSKAPQVNVTSFTTKHPQTTTAITKKTTPLTTKSTAETETTTILIPSPTITTTTIPQTTTTREKIPTTSTRTTTKEIKKTTTPKLATTTSAITTTTKETTCAPVCQWSEWFDIDFPSPGPNGGDIETYNNIRAAGGNICRKPEHIQCRAENHPDLTIEQVGQAVECNVKTGLVCNNNKQVGKFKMCYNYEVRVLCCEPPPHCVTTATPKTTTTKPVPTTTTTVITTTLRPVSTTTVPETTTTEKCRAENHPDLSIEQVGQVAECNVKFGFVCKNNEQVGKFKLCFNYQIRVLCCEPTPHCLTTTAPTTTTTKPTPPVPSTTPVVITTSPITRETTTHPSLRTSTTPSFIVVILFFFLGETIYNKTDSDGCHFSAICSYSCSIERSKGPCITTTPKPTPTAIVSTTPASTTTPVTTEQPGCPDAKPPRETGEQWTSNCTISTCEGNNRIAISRVKCPPVQKLTCANGYPPVKVFSEDGCCYHYECECVCSGWGDPHYITFDGTYYTFLDNCTYVLVQQIIPKYDNFRVLIDNYYCDAEDKLSCPHSIIIYYKFAVIVLTRQLFEGVEVNKIYFNNKTVAPGFERDGIFIFTIGINMVVEIPEIGARITFSGLIFSIKLPYSKFGNNTEGQCGTCTNDKKDECRMPTGEITSCPHMAPAWRVHDEKKEYCFGPPPTSSPTPTPPGPCHPTPVCEMILSDVFSECHKIIPPEPFHKGCVFDACHINNTTYQCSGLQIYAALCADKGVCIDWRAKTNGSSTWVSNCQECTCDRSTLSVQCKQKPCPAISPVHCPFEGFVPVLVTTPEDKCCPQYKCVCNTTFCPKSIEKCPLGYNLEQEKLEGDCCINATCGKNGSPGAIVPKGPCETCRCSAEEDPETKSNKVECVSEQCSKTCPAGQDYKEVPGKCCGDCVPVACVLKLGISDVHVIKPGETWHEQGDNCTTYECDVVEGQYITASAMDHACTCCQESKTSTRQVTLRCPDDSTIEHSYIYVEECDCVGNQCVPQPTPTTAQQEEQQQQQEEQQQQQEEQQQEQEEQQQAKK</sequence>
<reference evidence="14" key="2">
    <citation type="submission" date="2025-09" db="UniProtKB">
        <authorList>
            <consortium name="Ensembl"/>
        </authorList>
    </citation>
    <scope>IDENTIFICATION</scope>
</reference>
<dbReference type="FunFam" id="2.10.25.10:FF:000414">
    <property type="entry name" value="von Willebrand factor"/>
    <property type="match status" value="1"/>
</dbReference>
<evidence type="ECO:0000256" key="4">
    <source>
        <dbReference type="ARBA" id="ARBA00022737"/>
    </source>
</evidence>
<evidence type="ECO:0000256" key="8">
    <source>
        <dbReference type="ARBA" id="ARBA00063950"/>
    </source>
</evidence>
<keyword evidence="7" id="KW-0325">Glycoprotein</keyword>
<dbReference type="FunFam" id="2.10.25.10:FF:000153">
    <property type="entry name" value="MUC5B isoform 1"/>
    <property type="match status" value="1"/>
</dbReference>
<feature type="domain" description="VWFD" evidence="13">
    <location>
        <begin position="2342"/>
        <end position="2525"/>
    </location>
</feature>
<dbReference type="PANTHER" id="PTHR11339">
    <property type="entry name" value="EXTRACELLULAR MATRIX GLYCOPROTEIN RELATED"/>
    <property type="match status" value="1"/>
</dbReference>
<comment type="subunit">
    <text evidence="8">Homomultimer; disulfide-linked. The N- and C-terminus mediate their assembly into higher order structures to form filaments. The CTCK domains of two polypeptides associate in the endoplasmic reticulum to generate intermolecularly disulfide-bonded dimers. These dimers progress to the Golgi apparatus, which is a more acidic environment than the endoplasmic reticulum. Under acidic conditions, the N-termini form non-covalent intermolecular interactions that juxtapose assemblies from different CTCK-linked dimers to produce long, disulfide-linked polymers that remain highly compact until secretion.</text>
</comment>
<dbReference type="PROSITE" id="PS50184">
    <property type="entry name" value="VWFC_2"/>
    <property type="match status" value="1"/>
</dbReference>
<evidence type="ECO:0000256" key="9">
    <source>
        <dbReference type="PROSITE-ProRule" id="PRU00039"/>
    </source>
</evidence>
<dbReference type="Pfam" id="PF00094">
    <property type="entry name" value="VWD"/>
    <property type="match status" value="4"/>
</dbReference>
<evidence type="ECO:0000313" key="15">
    <source>
        <dbReference type="Proteomes" id="UP000694421"/>
    </source>
</evidence>
<comment type="caution">
    <text evidence="9">Lacks conserved residue(s) required for the propagation of feature annotation.</text>
</comment>
<dbReference type="OMA" id="FCEKPIN"/>
<feature type="domain" description="CTCK" evidence="11">
    <location>
        <begin position="2723"/>
        <end position="2857"/>
    </location>
</feature>
<dbReference type="Gene3D" id="2.10.25.10">
    <property type="entry name" value="Laminin"/>
    <property type="match status" value="3"/>
</dbReference>
<evidence type="ECO:0000256" key="7">
    <source>
        <dbReference type="ARBA" id="ARBA00023180"/>
    </source>
</evidence>
<evidence type="ECO:0000259" key="11">
    <source>
        <dbReference type="PROSITE" id="PS01225"/>
    </source>
</evidence>